<dbReference type="Gene3D" id="1.20.120.620">
    <property type="entry name" value="Backbone structure of the membrane domain of e. Coli histidine kinase receptor kdpd"/>
    <property type="match status" value="1"/>
</dbReference>
<dbReference type="InterPro" id="IPR038318">
    <property type="entry name" value="KdpD_sf"/>
</dbReference>
<evidence type="ECO:0000259" key="14">
    <source>
        <dbReference type="PROSITE" id="PS50109"/>
    </source>
</evidence>
<evidence type="ECO:0000256" key="11">
    <source>
        <dbReference type="ARBA" id="ARBA00023012"/>
    </source>
</evidence>
<sequence>MRTATPARRAPYPNLIGTISALPDRREFLSTVAIIAVTAAGAALVGHYYGEVAAALIFVLGITIAGAFGGLICALAAAVVAFLTYNFYLTEPELTFRLATGRDVAPLVIFNLCAVVTGILAGRLRDHAEAARDSNERLRSLLDLSRSLQSALRQQDIAATLSGFAARTMGGNAVLLRRDQGQLAPVGSDGLAAATLVTAEAAIADGETVETENGLIHPLRNGDDIFGAIVLEQAPAQKARRKVDDALLDASGNIVALAAERALLSEQMTERHAALRAEELKSALLSSVSHDFRTPLTAISASASSLIEYRDKLDAETSKRLLAGIVEDCERLNRYTANLLEMSRLEAGGVAATLQVLSVAEMIGAALQRVRARTPGRLILRTDCSEDLLVAANPALFELVLINVIDNAILYSPTEGRIAIRTEKVGGRCRVEIADEGEGIPTTELERVFERFYRVPRSEVAPRGSGLGLAIARGFVEALDGTIEALRPGIGDKGSCIVIQLPLCKATGP</sequence>
<evidence type="ECO:0000256" key="10">
    <source>
        <dbReference type="ARBA" id="ARBA00022989"/>
    </source>
</evidence>
<keyword evidence="16" id="KW-1185">Reference proteome</keyword>
<keyword evidence="10 13" id="KW-1133">Transmembrane helix</keyword>
<dbReference type="SUPFAM" id="SSF47384">
    <property type="entry name" value="Homodimeric domain of signal transducing histidine kinase"/>
    <property type="match status" value="1"/>
</dbReference>
<dbReference type="Gene3D" id="3.30.565.10">
    <property type="entry name" value="Histidine kinase-like ATPase, C-terminal domain"/>
    <property type="match status" value="1"/>
</dbReference>
<evidence type="ECO:0000313" key="16">
    <source>
        <dbReference type="Proteomes" id="UP000516148"/>
    </source>
</evidence>
<feature type="transmembrane region" description="Helical" evidence="13">
    <location>
        <begin position="28"/>
        <end position="49"/>
    </location>
</feature>
<dbReference type="KEGG" id="spap:H3Z74_20875"/>
<name>A0A7H0LHF2_9SPHN</name>
<dbReference type="InterPro" id="IPR025201">
    <property type="entry name" value="KdpD_TM"/>
</dbReference>
<keyword evidence="12 13" id="KW-0472">Membrane</keyword>
<dbReference type="InterPro" id="IPR005467">
    <property type="entry name" value="His_kinase_dom"/>
</dbReference>
<evidence type="ECO:0000256" key="13">
    <source>
        <dbReference type="SAM" id="Phobius"/>
    </source>
</evidence>
<evidence type="ECO:0000256" key="12">
    <source>
        <dbReference type="ARBA" id="ARBA00023136"/>
    </source>
</evidence>
<proteinExistence type="predicted"/>
<dbReference type="InterPro" id="IPR036097">
    <property type="entry name" value="HisK_dim/P_sf"/>
</dbReference>
<keyword evidence="6 13" id="KW-0812">Transmembrane</keyword>
<keyword evidence="8" id="KW-0418">Kinase</keyword>
<dbReference type="SMART" id="SM00387">
    <property type="entry name" value="HATPase_c"/>
    <property type="match status" value="1"/>
</dbReference>
<keyword evidence="9" id="KW-0067">ATP-binding</keyword>
<dbReference type="InterPro" id="IPR052023">
    <property type="entry name" value="Histidine_kinase_KdpD"/>
</dbReference>
<evidence type="ECO:0000256" key="5">
    <source>
        <dbReference type="ARBA" id="ARBA00022679"/>
    </source>
</evidence>
<keyword evidence="5" id="KW-0808">Transferase</keyword>
<dbReference type="InterPro" id="IPR004358">
    <property type="entry name" value="Sig_transdc_His_kin-like_C"/>
</dbReference>
<accession>A0A7H0LHF2</accession>
<dbReference type="GO" id="GO:0005886">
    <property type="term" value="C:plasma membrane"/>
    <property type="evidence" value="ECO:0007669"/>
    <property type="project" value="TreeGrafter"/>
</dbReference>
<comment type="catalytic activity">
    <reaction evidence="1">
        <text>ATP + protein L-histidine = ADP + protein N-phospho-L-histidine.</text>
        <dbReference type="EC" id="2.7.13.3"/>
    </reaction>
</comment>
<dbReference type="Proteomes" id="UP000516148">
    <property type="component" value="Chromosome"/>
</dbReference>
<dbReference type="PROSITE" id="PS51318">
    <property type="entry name" value="TAT"/>
    <property type="match status" value="1"/>
</dbReference>
<dbReference type="CDD" id="cd00075">
    <property type="entry name" value="HATPase"/>
    <property type="match status" value="1"/>
</dbReference>
<evidence type="ECO:0000256" key="8">
    <source>
        <dbReference type="ARBA" id="ARBA00022777"/>
    </source>
</evidence>
<dbReference type="AlphaFoldDB" id="A0A7H0LHF2"/>
<evidence type="ECO:0000256" key="9">
    <source>
        <dbReference type="ARBA" id="ARBA00022840"/>
    </source>
</evidence>
<dbReference type="SUPFAM" id="SSF55781">
    <property type="entry name" value="GAF domain-like"/>
    <property type="match status" value="1"/>
</dbReference>
<dbReference type="PANTHER" id="PTHR45569">
    <property type="entry name" value="SENSOR PROTEIN KDPD"/>
    <property type="match status" value="1"/>
</dbReference>
<dbReference type="InterPro" id="IPR029016">
    <property type="entry name" value="GAF-like_dom_sf"/>
</dbReference>
<dbReference type="SMART" id="SM00388">
    <property type="entry name" value="HisKA"/>
    <property type="match status" value="1"/>
</dbReference>
<keyword evidence="7" id="KW-0547">Nucleotide-binding</keyword>
<dbReference type="InterPro" id="IPR003661">
    <property type="entry name" value="HisK_dim/P_dom"/>
</dbReference>
<dbReference type="Pfam" id="PF13493">
    <property type="entry name" value="DUF4118"/>
    <property type="match status" value="1"/>
</dbReference>
<dbReference type="PRINTS" id="PR00344">
    <property type="entry name" value="BCTRLSENSOR"/>
</dbReference>
<dbReference type="PROSITE" id="PS50109">
    <property type="entry name" value="HIS_KIN"/>
    <property type="match status" value="1"/>
</dbReference>
<dbReference type="Pfam" id="PF00512">
    <property type="entry name" value="HisKA"/>
    <property type="match status" value="1"/>
</dbReference>
<dbReference type="EMBL" id="CP061038">
    <property type="protein sequence ID" value="QNQ09105.1"/>
    <property type="molecule type" value="Genomic_DNA"/>
</dbReference>
<dbReference type="RefSeq" id="WP_187761428.1">
    <property type="nucleotide sequence ID" value="NZ_CP061038.1"/>
</dbReference>
<dbReference type="InterPro" id="IPR036890">
    <property type="entry name" value="HATPase_C_sf"/>
</dbReference>
<dbReference type="InterPro" id="IPR006311">
    <property type="entry name" value="TAT_signal"/>
</dbReference>
<dbReference type="Pfam" id="PF02518">
    <property type="entry name" value="HATPase_c"/>
    <property type="match status" value="1"/>
</dbReference>
<evidence type="ECO:0000313" key="15">
    <source>
        <dbReference type="EMBL" id="QNQ09105.1"/>
    </source>
</evidence>
<protein>
    <recommendedName>
        <fullName evidence="3">histidine kinase</fullName>
        <ecNumber evidence="3">2.7.13.3</ecNumber>
    </recommendedName>
</protein>
<dbReference type="PANTHER" id="PTHR45569:SF1">
    <property type="entry name" value="SENSOR PROTEIN KDPD"/>
    <property type="match status" value="1"/>
</dbReference>
<feature type="domain" description="Histidine kinase" evidence="14">
    <location>
        <begin position="287"/>
        <end position="505"/>
    </location>
</feature>
<reference evidence="15 16" key="1">
    <citation type="submission" date="2020-09" db="EMBL/GenBank/DDBJ databases">
        <title>Sphingomonas sp., a new species isolated from pork steak.</title>
        <authorList>
            <person name="Heidler von Heilborn D."/>
        </authorList>
    </citation>
    <scope>NUCLEOTIDE SEQUENCE [LARGE SCALE GENOMIC DNA]</scope>
    <source>
        <strain evidence="16">S8-3T</strain>
    </source>
</reference>
<dbReference type="InterPro" id="IPR003594">
    <property type="entry name" value="HATPase_dom"/>
</dbReference>
<gene>
    <name evidence="15" type="ORF">H3Z74_20875</name>
</gene>
<evidence type="ECO:0000256" key="4">
    <source>
        <dbReference type="ARBA" id="ARBA00022553"/>
    </source>
</evidence>
<dbReference type="GO" id="GO:0000155">
    <property type="term" value="F:phosphorelay sensor kinase activity"/>
    <property type="evidence" value="ECO:0007669"/>
    <property type="project" value="InterPro"/>
</dbReference>
<evidence type="ECO:0000256" key="2">
    <source>
        <dbReference type="ARBA" id="ARBA00004141"/>
    </source>
</evidence>
<feature type="transmembrane region" description="Helical" evidence="13">
    <location>
        <begin position="104"/>
        <end position="124"/>
    </location>
</feature>
<dbReference type="SUPFAM" id="SSF55874">
    <property type="entry name" value="ATPase domain of HSP90 chaperone/DNA topoisomerase II/histidine kinase"/>
    <property type="match status" value="1"/>
</dbReference>
<keyword evidence="11" id="KW-0902">Two-component regulatory system</keyword>
<keyword evidence="4" id="KW-0597">Phosphoprotein</keyword>
<evidence type="ECO:0000256" key="6">
    <source>
        <dbReference type="ARBA" id="ARBA00022692"/>
    </source>
</evidence>
<dbReference type="Gene3D" id="3.30.450.40">
    <property type="match status" value="1"/>
</dbReference>
<dbReference type="Gene3D" id="1.10.287.130">
    <property type="match status" value="1"/>
</dbReference>
<dbReference type="GO" id="GO:0005524">
    <property type="term" value="F:ATP binding"/>
    <property type="evidence" value="ECO:0007669"/>
    <property type="project" value="UniProtKB-KW"/>
</dbReference>
<evidence type="ECO:0000256" key="1">
    <source>
        <dbReference type="ARBA" id="ARBA00000085"/>
    </source>
</evidence>
<dbReference type="EC" id="2.7.13.3" evidence="3"/>
<dbReference type="CDD" id="cd00082">
    <property type="entry name" value="HisKA"/>
    <property type="match status" value="1"/>
</dbReference>
<evidence type="ECO:0000256" key="3">
    <source>
        <dbReference type="ARBA" id="ARBA00012438"/>
    </source>
</evidence>
<organism evidence="15 16">
    <name type="scientific">Sphingomonas alpina</name>
    <dbReference type="NCBI Taxonomy" id="653931"/>
    <lineage>
        <taxon>Bacteria</taxon>
        <taxon>Pseudomonadati</taxon>
        <taxon>Pseudomonadota</taxon>
        <taxon>Alphaproteobacteria</taxon>
        <taxon>Sphingomonadales</taxon>
        <taxon>Sphingomonadaceae</taxon>
        <taxon>Sphingomonas</taxon>
    </lineage>
</organism>
<feature type="transmembrane region" description="Helical" evidence="13">
    <location>
        <begin position="55"/>
        <end position="83"/>
    </location>
</feature>
<evidence type="ECO:0000256" key="7">
    <source>
        <dbReference type="ARBA" id="ARBA00022741"/>
    </source>
</evidence>
<comment type="subcellular location">
    <subcellularLocation>
        <location evidence="2">Membrane</location>
        <topology evidence="2">Multi-pass membrane protein</topology>
    </subcellularLocation>
</comment>